<keyword evidence="5" id="KW-1185">Reference proteome</keyword>
<proteinExistence type="predicted"/>
<gene>
    <name evidence="4" type="ORF">MIMGU_mgv1a004223mg</name>
</gene>
<feature type="repeat" description="PPR" evidence="2">
    <location>
        <begin position="348"/>
        <end position="382"/>
    </location>
</feature>
<feature type="region of interest" description="Disordered" evidence="3">
    <location>
        <begin position="518"/>
        <end position="538"/>
    </location>
</feature>
<evidence type="ECO:0000256" key="1">
    <source>
        <dbReference type="ARBA" id="ARBA00022737"/>
    </source>
</evidence>
<organism evidence="4 5">
    <name type="scientific">Erythranthe guttata</name>
    <name type="common">Yellow monkey flower</name>
    <name type="synonym">Mimulus guttatus</name>
    <dbReference type="NCBI Taxonomy" id="4155"/>
    <lineage>
        <taxon>Eukaryota</taxon>
        <taxon>Viridiplantae</taxon>
        <taxon>Streptophyta</taxon>
        <taxon>Embryophyta</taxon>
        <taxon>Tracheophyta</taxon>
        <taxon>Spermatophyta</taxon>
        <taxon>Magnoliopsida</taxon>
        <taxon>eudicotyledons</taxon>
        <taxon>Gunneridae</taxon>
        <taxon>Pentapetalae</taxon>
        <taxon>asterids</taxon>
        <taxon>lamiids</taxon>
        <taxon>Lamiales</taxon>
        <taxon>Phrymaceae</taxon>
        <taxon>Erythranthe</taxon>
    </lineage>
</organism>
<dbReference type="Pfam" id="PF13041">
    <property type="entry name" value="PPR_2"/>
    <property type="match status" value="2"/>
</dbReference>
<evidence type="ECO:0000313" key="4">
    <source>
        <dbReference type="EMBL" id="EYU17543.1"/>
    </source>
</evidence>
<dbReference type="InterPro" id="IPR011990">
    <property type="entry name" value="TPR-like_helical_dom_sf"/>
</dbReference>
<reference evidence="4 5" key="1">
    <citation type="journal article" date="2013" name="Proc. Natl. Acad. Sci. U.S.A.">
        <title>Fine-scale variation in meiotic recombination in Mimulus inferred from population shotgun sequencing.</title>
        <authorList>
            <person name="Hellsten U."/>
            <person name="Wright K.M."/>
            <person name="Jenkins J."/>
            <person name="Shu S."/>
            <person name="Yuan Y."/>
            <person name="Wessler S.R."/>
            <person name="Schmutz J."/>
            <person name="Willis J.H."/>
            <person name="Rokhsar D.S."/>
        </authorList>
    </citation>
    <scope>NUCLEOTIDE SEQUENCE [LARGE SCALE GENOMIC DNA]</scope>
    <source>
        <strain evidence="5">cv. DUN x IM62</strain>
    </source>
</reference>
<dbReference type="GO" id="GO:0009451">
    <property type="term" value="P:RNA modification"/>
    <property type="evidence" value="ECO:0000318"/>
    <property type="project" value="GO_Central"/>
</dbReference>
<protein>
    <recommendedName>
        <fullName evidence="6">Pentacotripeptide-repeat region of PRORP domain-containing protein</fullName>
    </recommendedName>
</protein>
<evidence type="ECO:0000256" key="2">
    <source>
        <dbReference type="PROSITE-ProRule" id="PRU00708"/>
    </source>
</evidence>
<dbReference type="Pfam" id="PF01535">
    <property type="entry name" value="PPR"/>
    <property type="match status" value="5"/>
</dbReference>
<dbReference type="InterPro" id="IPR046960">
    <property type="entry name" value="PPR_At4g14850-like_plant"/>
</dbReference>
<feature type="repeat" description="PPR" evidence="2">
    <location>
        <begin position="247"/>
        <end position="281"/>
    </location>
</feature>
<name>A0A022PRU9_ERYGU</name>
<dbReference type="PANTHER" id="PTHR47926:SF490">
    <property type="entry name" value="REPEAT-LIKE SUPERFAMILY PROTEIN, PUTATIVE-RELATED"/>
    <property type="match status" value="1"/>
</dbReference>
<dbReference type="InterPro" id="IPR002885">
    <property type="entry name" value="PPR_rpt"/>
</dbReference>
<dbReference type="PANTHER" id="PTHR47926">
    <property type="entry name" value="PENTATRICOPEPTIDE REPEAT-CONTAINING PROTEIN"/>
    <property type="match status" value="1"/>
</dbReference>
<dbReference type="NCBIfam" id="TIGR00756">
    <property type="entry name" value="PPR"/>
    <property type="match status" value="4"/>
</dbReference>
<feature type="repeat" description="PPR" evidence="2">
    <location>
        <begin position="145"/>
        <end position="179"/>
    </location>
</feature>
<evidence type="ECO:0000313" key="5">
    <source>
        <dbReference type="Proteomes" id="UP000030748"/>
    </source>
</evidence>
<sequence length="538" mass="59728">MVKTGLDHIPFPLSKLLAHLCTQDIHYAASVFKQIKTPNLFMFNTMLRGYSGADDPQKGLVLFNRMRAQNHVQDFSLDRFTFISVLKSCSRLLDVWTGLGVHTIVLKSGFDLFLNVKNALLHLYCICGRIRDAHHLFDELGERTDLVSWNTLMGGYLFVSRYDFVVELFKKLHREGVVISVTTILNVLSALGETRNTSLGECLHVFSFKIGFFSNLNVVTALVSMYGKQGRIHSARKIFDEITVKKDIILWNCLIDGYAKTGLLEEAMELLTSMKHHSIKPNSSTLAGLLSACSATGALSISQYVHDYINEHRLPFDVVLGTALVDMYAKKGFLDKAVEVFNAMKCKDVTTWTTMISGYGLNGQANCAISIFDKMEDEGFVPNEVTFLAVLNSCSHGGLVDEGVGSFKRMVGVYKLKPEIEHYGCLIDLLGRVGLLEEAHGVIEGLPIERDATAWRALLGACRVYGNVDLAERVKRELEEIDEEHPADLLALTSTYAVAGALPRGGCSLERESHLVKEMDFEKSAPKKEAGSSRIELG</sequence>
<accession>A0A022PRU9</accession>
<keyword evidence="1" id="KW-0677">Repeat</keyword>
<dbReference type="PROSITE" id="PS51375">
    <property type="entry name" value="PPR"/>
    <property type="match status" value="4"/>
</dbReference>
<dbReference type="Proteomes" id="UP000030748">
    <property type="component" value="Unassembled WGS sequence"/>
</dbReference>
<dbReference type="EMBL" id="KI632373">
    <property type="protein sequence ID" value="EYU17543.1"/>
    <property type="molecule type" value="Genomic_DNA"/>
</dbReference>
<dbReference type="eggNOG" id="KOG4197">
    <property type="taxonomic scope" value="Eukaryota"/>
</dbReference>
<dbReference type="Gene3D" id="1.25.40.10">
    <property type="entry name" value="Tetratricopeptide repeat domain"/>
    <property type="match status" value="4"/>
</dbReference>
<feature type="repeat" description="PPR" evidence="2">
    <location>
        <begin position="39"/>
        <end position="73"/>
    </location>
</feature>
<dbReference type="FunFam" id="1.25.40.10:FF:000343">
    <property type="entry name" value="Pentatricopeptide repeat-containing protein At3g58590"/>
    <property type="match status" value="1"/>
</dbReference>
<dbReference type="FunFam" id="1.25.40.10:FF:000242">
    <property type="entry name" value="Pentatricopeptide repeat-containing protein"/>
    <property type="match status" value="1"/>
</dbReference>
<evidence type="ECO:0008006" key="6">
    <source>
        <dbReference type="Google" id="ProtNLM"/>
    </source>
</evidence>
<evidence type="ECO:0000256" key="3">
    <source>
        <dbReference type="SAM" id="MobiDB-lite"/>
    </source>
</evidence>
<dbReference type="AlphaFoldDB" id="A0A022PRU9"/>
<dbReference type="GO" id="GO:0003723">
    <property type="term" value="F:RNA binding"/>
    <property type="evidence" value="ECO:0007669"/>
    <property type="project" value="InterPro"/>
</dbReference>